<dbReference type="PANTHER" id="PTHR34857:SF2">
    <property type="entry name" value="SLL0384 PROTEIN"/>
    <property type="match status" value="1"/>
</dbReference>
<evidence type="ECO:0000256" key="4">
    <source>
        <dbReference type="ARBA" id="ARBA00022989"/>
    </source>
</evidence>
<keyword evidence="5 6" id="KW-0472">Membrane</keyword>
<keyword evidence="4 6" id="KW-1133">Transmembrane helix</keyword>
<evidence type="ECO:0000256" key="2">
    <source>
        <dbReference type="ARBA" id="ARBA00022475"/>
    </source>
</evidence>
<comment type="subcellular location">
    <subcellularLocation>
        <location evidence="1">Membrane</location>
        <topology evidence="1">Multi-pass membrane protein</topology>
    </subcellularLocation>
</comment>
<keyword evidence="3 6" id="KW-0812">Transmembrane</keyword>
<feature type="transmembrane region" description="Helical" evidence="6">
    <location>
        <begin position="218"/>
        <end position="238"/>
    </location>
</feature>
<dbReference type="Pfam" id="PF02361">
    <property type="entry name" value="CbiQ"/>
    <property type="match status" value="1"/>
</dbReference>
<dbReference type="EMBL" id="JAHLKM010000016">
    <property type="protein sequence ID" value="MCQ4334070.1"/>
    <property type="molecule type" value="Genomic_DNA"/>
</dbReference>
<accession>A0A9R1CUD5</accession>
<comment type="caution">
    <text evidence="7">The sequence shown here is derived from an EMBL/GenBank/DDBJ whole genome shotgun (WGS) entry which is preliminary data.</text>
</comment>
<evidence type="ECO:0000256" key="6">
    <source>
        <dbReference type="SAM" id="Phobius"/>
    </source>
</evidence>
<organism evidence="7 8">
    <name type="scientific">Natronomonas aquatica</name>
    <dbReference type="NCBI Taxonomy" id="2841590"/>
    <lineage>
        <taxon>Archaea</taxon>
        <taxon>Methanobacteriati</taxon>
        <taxon>Methanobacteriota</taxon>
        <taxon>Stenosarchaea group</taxon>
        <taxon>Halobacteria</taxon>
        <taxon>Halobacteriales</taxon>
        <taxon>Natronomonadaceae</taxon>
        <taxon>Natronomonas</taxon>
    </lineage>
</organism>
<evidence type="ECO:0000313" key="7">
    <source>
        <dbReference type="EMBL" id="MCQ4334070.1"/>
    </source>
</evidence>
<dbReference type="RefSeq" id="WP_256030104.1">
    <property type="nucleotide sequence ID" value="NZ_JAHLKM010000016.1"/>
</dbReference>
<evidence type="ECO:0000256" key="3">
    <source>
        <dbReference type="ARBA" id="ARBA00022692"/>
    </source>
</evidence>
<dbReference type="CDD" id="cd16914">
    <property type="entry name" value="EcfT"/>
    <property type="match status" value="1"/>
</dbReference>
<feature type="transmembrane region" description="Helical" evidence="6">
    <location>
        <begin position="133"/>
        <end position="150"/>
    </location>
</feature>
<feature type="transmembrane region" description="Helical" evidence="6">
    <location>
        <begin position="20"/>
        <end position="52"/>
    </location>
</feature>
<keyword evidence="8" id="KW-1185">Reference proteome</keyword>
<gene>
    <name evidence="7" type="ORF">KM295_11385</name>
</gene>
<dbReference type="AlphaFoldDB" id="A0A9R1CUD5"/>
<protein>
    <submittedName>
        <fullName evidence="7">Energy-coupling factor transporter transmembrane protein EcfT</fullName>
    </submittedName>
</protein>
<dbReference type="InterPro" id="IPR003339">
    <property type="entry name" value="ABC/ECF_trnsptr_transmembrane"/>
</dbReference>
<evidence type="ECO:0000256" key="5">
    <source>
        <dbReference type="ARBA" id="ARBA00023136"/>
    </source>
</evidence>
<name>A0A9R1CUD5_9EURY</name>
<feature type="transmembrane region" description="Helical" evidence="6">
    <location>
        <begin position="64"/>
        <end position="85"/>
    </location>
</feature>
<feature type="transmembrane region" description="Helical" evidence="6">
    <location>
        <begin position="91"/>
        <end position="112"/>
    </location>
</feature>
<evidence type="ECO:0000256" key="1">
    <source>
        <dbReference type="ARBA" id="ARBA00004141"/>
    </source>
</evidence>
<dbReference type="Proteomes" id="UP001139494">
    <property type="component" value="Unassembled WGS sequence"/>
</dbReference>
<dbReference type="InterPro" id="IPR051611">
    <property type="entry name" value="ECF_transporter_component"/>
</dbReference>
<reference evidence="7" key="1">
    <citation type="journal article" date="2023" name="Front. Microbiol.">
        <title>Genomic-based phylogenetic and metabolic analyses of the genus Natronomonas, and description of Natronomonas aquatica sp. nov.</title>
        <authorList>
            <person name="Garcia-Roldan A."/>
            <person name="Duran-Viseras A."/>
            <person name="de la Haba R.R."/>
            <person name="Corral P."/>
            <person name="Sanchez-Porro C."/>
            <person name="Ventosa A."/>
        </authorList>
    </citation>
    <scope>NUCLEOTIDE SEQUENCE</scope>
    <source>
        <strain evidence="7">F2-12</strain>
    </source>
</reference>
<sequence>MLSYEPGDSVAHHLDPRSKLLVQGGFAAVAFVYTTPRGLAALTAVAFGLLAVARTAPHRVLWEFRFVFPFLFAAPLLGGFAWGAWFVPEDAIPSALAGYRALLVFLVAAAYVRTTPVRDSRAAIQWAVPGRPGQFLGMGVAFVFRFLPVLRADIGRIRDGYRARLGTERSVPERMGLLVVAAFNRAFDRADRFSLALRARCFSWNPTLPEVGFSPLDVPAVLVGTAFLAIAGYGAIWAP</sequence>
<evidence type="ECO:0000313" key="8">
    <source>
        <dbReference type="Proteomes" id="UP001139494"/>
    </source>
</evidence>
<dbReference type="PANTHER" id="PTHR34857">
    <property type="entry name" value="SLL0384 PROTEIN"/>
    <property type="match status" value="1"/>
</dbReference>
<keyword evidence="2" id="KW-1003">Cell membrane</keyword>
<dbReference type="GO" id="GO:0005886">
    <property type="term" value="C:plasma membrane"/>
    <property type="evidence" value="ECO:0007669"/>
    <property type="project" value="UniProtKB-ARBA"/>
</dbReference>
<proteinExistence type="predicted"/>